<dbReference type="AlphaFoldDB" id="K9X7S9"/>
<gene>
    <name evidence="1" type="ORF">Cylst_5716</name>
</gene>
<dbReference type="STRING" id="56107.Cylst_5716"/>
<dbReference type="Gene3D" id="3.40.50.300">
    <property type="entry name" value="P-loop containing nucleotide triphosphate hydrolases"/>
    <property type="match status" value="1"/>
</dbReference>
<dbReference type="OrthoDB" id="494801at2"/>
<proteinExistence type="predicted"/>
<evidence type="ECO:0008006" key="3">
    <source>
        <dbReference type="Google" id="ProtNLM"/>
    </source>
</evidence>
<dbReference type="KEGG" id="csg:Cylst_5716"/>
<dbReference type="RefSeq" id="WP_015210946.1">
    <property type="nucleotide sequence ID" value="NC_019757.1"/>
</dbReference>
<dbReference type="Proteomes" id="UP000010475">
    <property type="component" value="Chromosome"/>
</dbReference>
<name>K9X7S9_9NOST</name>
<sequence length="442" mass="51319">MADSLEQRPFDNFRVAITDLPYFFGRNELLEKVKRSPFQVRILLGGRRIGKTSLLRAIEWNLLNLNTHSNQGSDINNNSEWLEKLFPTFYKIFKHQAKASNNTQETSVRDIIPAFPVFISLQVEQPKDLDSFRYLLIARLREAINRWRQIPGADLRQMYQQFLRQVVGGEVTVSFLTAINVKLNVNNPDHERKLNHEDFRKALLKTIKELQELHFEGVCFLLDGSEFIVSQAWANDAWSYLRGLKDTDTALKPFIGLLLSGYRNLKDYQQAVGSPLLNIAEVGWLTTLDTLEIRELILQRSQSEEIPLTEEQIQLVIEWAGGHPYLTQQMLNMIFDDFRNNKSRSLENIKLELLRQHDRDFSAWWNNPQRSYSFGEHERKVYHALIHNHQGSVETLVQQTRLSYSEVADSLDVLTGTGIVLRKNDELYTIGSLIFADWVAQQ</sequence>
<dbReference type="PANTHER" id="PTHR34301">
    <property type="entry name" value="DNA-BINDING PROTEIN-RELATED"/>
    <property type="match status" value="1"/>
</dbReference>
<dbReference type="PANTHER" id="PTHR34301:SF8">
    <property type="entry name" value="ATPASE DOMAIN-CONTAINING PROTEIN"/>
    <property type="match status" value="1"/>
</dbReference>
<dbReference type="eggNOG" id="COG1672">
    <property type="taxonomic scope" value="Bacteria"/>
</dbReference>
<dbReference type="SUPFAM" id="SSF52540">
    <property type="entry name" value="P-loop containing nucleoside triphosphate hydrolases"/>
    <property type="match status" value="1"/>
</dbReference>
<protein>
    <recommendedName>
        <fullName evidence="3">ATPase (AAA+ superfamily)</fullName>
    </recommendedName>
</protein>
<organism evidence="1 2">
    <name type="scientific">Cylindrospermum stagnale PCC 7417</name>
    <dbReference type="NCBI Taxonomy" id="56107"/>
    <lineage>
        <taxon>Bacteria</taxon>
        <taxon>Bacillati</taxon>
        <taxon>Cyanobacteriota</taxon>
        <taxon>Cyanophyceae</taxon>
        <taxon>Nostocales</taxon>
        <taxon>Nostocaceae</taxon>
        <taxon>Cylindrospermum</taxon>
    </lineage>
</organism>
<evidence type="ECO:0000313" key="2">
    <source>
        <dbReference type="Proteomes" id="UP000010475"/>
    </source>
</evidence>
<dbReference type="InterPro" id="IPR027417">
    <property type="entry name" value="P-loop_NTPase"/>
</dbReference>
<keyword evidence="2" id="KW-1185">Reference proteome</keyword>
<evidence type="ECO:0000313" key="1">
    <source>
        <dbReference type="EMBL" id="AFZ27712.1"/>
    </source>
</evidence>
<dbReference type="HOGENOM" id="CLU_756343_0_0_3"/>
<reference evidence="1 2" key="1">
    <citation type="submission" date="2012-06" db="EMBL/GenBank/DDBJ databases">
        <title>Finished chromosome of genome of Cylindrospermum stagnale PCC 7417.</title>
        <authorList>
            <consortium name="US DOE Joint Genome Institute"/>
            <person name="Gugger M."/>
            <person name="Coursin T."/>
            <person name="Rippka R."/>
            <person name="Tandeau De Marsac N."/>
            <person name="Huntemann M."/>
            <person name="Wei C.-L."/>
            <person name="Han J."/>
            <person name="Detter J.C."/>
            <person name="Han C."/>
            <person name="Tapia R."/>
            <person name="Chen A."/>
            <person name="Kyrpides N."/>
            <person name="Mavromatis K."/>
            <person name="Markowitz V."/>
            <person name="Szeto E."/>
            <person name="Ivanova N."/>
            <person name="Pagani I."/>
            <person name="Pati A."/>
            <person name="Goodwin L."/>
            <person name="Nordberg H.P."/>
            <person name="Cantor M.N."/>
            <person name="Hua S.X."/>
            <person name="Woyke T."/>
            <person name="Kerfeld C.A."/>
        </authorList>
    </citation>
    <scope>NUCLEOTIDE SEQUENCE [LARGE SCALE GENOMIC DNA]</scope>
    <source>
        <strain evidence="1 2">PCC 7417</strain>
    </source>
</reference>
<accession>K9X7S9</accession>
<dbReference type="EMBL" id="CP003642">
    <property type="protein sequence ID" value="AFZ27712.1"/>
    <property type="molecule type" value="Genomic_DNA"/>
</dbReference>